<feature type="chain" id="PRO_5016638948" description="Defensin-like protein 19" evidence="1">
    <location>
        <begin position="30"/>
        <end position="105"/>
    </location>
</feature>
<sequence length="105" mass="11792">MARPATTLLPLLASIVVIILLLESEYVEAVGEEGSAMDFDALMKKSDPMSHDVYCCYDNHIGSCKPGTWDDHRCNDLCIKAKNSCEKGGRCKEYAKKYQYCHCFC</sequence>
<name>A0A371EW26_MUCPR</name>
<protein>
    <recommendedName>
        <fullName evidence="4">Defensin-like protein 19</fullName>
    </recommendedName>
</protein>
<dbReference type="EMBL" id="QJKJ01011770">
    <property type="protein sequence ID" value="RDX70265.1"/>
    <property type="molecule type" value="Genomic_DNA"/>
</dbReference>
<evidence type="ECO:0000313" key="3">
    <source>
        <dbReference type="Proteomes" id="UP000257109"/>
    </source>
</evidence>
<feature type="non-terminal residue" evidence="2">
    <location>
        <position position="1"/>
    </location>
</feature>
<gene>
    <name evidence="2" type="ORF">CR513_50510</name>
</gene>
<reference evidence="2" key="1">
    <citation type="submission" date="2018-05" db="EMBL/GenBank/DDBJ databases">
        <title>Draft genome of Mucuna pruriens seed.</title>
        <authorList>
            <person name="Nnadi N.E."/>
            <person name="Vos R."/>
            <person name="Hasami M.H."/>
            <person name="Devisetty U.K."/>
            <person name="Aguiy J.C."/>
        </authorList>
    </citation>
    <scope>NUCLEOTIDE SEQUENCE [LARGE SCALE GENOMIC DNA]</scope>
    <source>
        <strain evidence="2">JCA_2017</strain>
    </source>
</reference>
<keyword evidence="1" id="KW-0732">Signal</keyword>
<keyword evidence="3" id="KW-1185">Reference proteome</keyword>
<feature type="signal peptide" evidence="1">
    <location>
        <begin position="1"/>
        <end position="29"/>
    </location>
</feature>
<proteinExistence type="predicted"/>
<dbReference type="OrthoDB" id="1410292at2759"/>
<dbReference type="AlphaFoldDB" id="A0A371EW26"/>
<evidence type="ECO:0000313" key="2">
    <source>
        <dbReference type="EMBL" id="RDX70265.1"/>
    </source>
</evidence>
<evidence type="ECO:0000256" key="1">
    <source>
        <dbReference type="SAM" id="SignalP"/>
    </source>
</evidence>
<evidence type="ECO:0008006" key="4">
    <source>
        <dbReference type="Google" id="ProtNLM"/>
    </source>
</evidence>
<dbReference type="Proteomes" id="UP000257109">
    <property type="component" value="Unassembled WGS sequence"/>
</dbReference>
<accession>A0A371EW26</accession>
<organism evidence="2 3">
    <name type="scientific">Mucuna pruriens</name>
    <name type="common">Velvet bean</name>
    <name type="synonym">Dolichos pruriens</name>
    <dbReference type="NCBI Taxonomy" id="157652"/>
    <lineage>
        <taxon>Eukaryota</taxon>
        <taxon>Viridiplantae</taxon>
        <taxon>Streptophyta</taxon>
        <taxon>Embryophyta</taxon>
        <taxon>Tracheophyta</taxon>
        <taxon>Spermatophyta</taxon>
        <taxon>Magnoliopsida</taxon>
        <taxon>eudicotyledons</taxon>
        <taxon>Gunneridae</taxon>
        <taxon>Pentapetalae</taxon>
        <taxon>rosids</taxon>
        <taxon>fabids</taxon>
        <taxon>Fabales</taxon>
        <taxon>Fabaceae</taxon>
        <taxon>Papilionoideae</taxon>
        <taxon>50 kb inversion clade</taxon>
        <taxon>NPAAA clade</taxon>
        <taxon>indigoferoid/millettioid clade</taxon>
        <taxon>Phaseoleae</taxon>
        <taxon>Mucuna</taxon>
    </lineage>
</organism>
<comment type="caution">
    <text evidence="2">The sequence shown here is derived from an EMBL/GenBank/DDBJ whole genome shotgun (WGS) entry which is preliminary data.</text>
</comment>